<evidence type="ECO:0000313" key="8">
    <source>
        <dbReference type="EMBL" id="BAP85203.1"/>
    </source>
</evidence>
<gene>
    <name evidence="8" type="ORF">LOOC260_106470</name>
</gene>
<dbReference type="GO" id="GO:0004519">
    <property type="term" value="F:endonuclease activity"/>
    <property type="evidence" value="ECO:0007669"/>
    <property type="project" value="UniProtKB-KW"/>
</dbReference>
<proteinExistence type="inferred from homology"/>
<keyword evidence="5" id="KW-0378">Hydrolase</keyword>
<evidence type="ECO:0000256" key="4">
    <source>
        <dbReference type="ARBA" id="ARBA00022759"/>
    </source>
</evidence>
<evidence type="ECO:0000256" key="1">
    <source>
        <dbReference type="ARBA" id="ARBA00006620"/>
    </source>
</evidence>
<dbReference type="AlphaFoldDB" id="A0A0A1GWJ2"/>
<dbReference type="HOGENOM" id="CLU_164851_4_0_9"/>
<comment type="similarity">
    <text evidence="1">Belongs to the HicA mRNA interferase family.</text>
</comment>
<dbReference type="InterPro" id="IPR012933">
    <property type="entry name" value="HicA_mRNA_interferase"/>
</dbReference>
<keyword evidence="3" id="KW-0540">Nuclease</keyword>
<dbReference type="EMBL" id="AP014680">
    <property type="protein sequence ID" value="BAP85203.1"/>
    <property type="molecule type" value="Genomic_DNA"/>
</dbReference>
<keyword evidence="7" id="KW-0346">Stress response</keyword>
<evidence type="ECO:0000256" key="2">
    <source>
        <dbReference type="ARBA" id="ARBA00022649"/>
    </source>
</evidence>
<evidence type="ECO:0000256" key="7">
    <source>
        <dbReference type="ARBA" id="ARBA00023016"/>
    </source>
</evidence>
<evidence type="ECO:0000256" key="5">
    <source>
        <dbReference type="ARBA" id="ARBA00022801"/>
    </source>
</evidence>
<dbReference type="GO" id="GO:0016787">
    <property type="term" value="F:hydrolase activity"/>
    <property type="evidence" value="ECO:0007669"/>
    <property type="project" value="UniProtKB-KW"/>
</dbReference>
<evidence type="ECO:0000256" key="6">
    <source>
        <dbReference type="ARBA" id="ARBA00022884"/>
    </source>
</evidence>
<dbReference type="KEGG" id="lho:LOOC260_106470"/>
<dbReference type="SUPFAM" id="SSF54786">
    <property type="entry name" value="YcfA/nrd intein domain"/>
    <property type="match status" value="1"/>
</dbReference>
<evidence type="ECO:0000256" key="3">
    <source>
        <dbReference type="ARBA" id="ARBA00022722"/>
    </source>
</evidence>
<protein>
    <submittedName>
        <fullName evidence="8">Toxin HicA</fullName>
    </submittedName>
</protein>
<accession>A0A0A1GWJ2</accession>
<keyword evidence="6" id="KW-0694">RNA-binding</keyword>
<organism evidence="8 9">
    <name type="scientific">Paucilactobacillus hokkaidonensis JCM 18461</name>
    <dbReference type="NCBI Taxonomy" id="1291742"/>
    <lineage>
        <taxon>Bacteria</taxon>
        <taxon>Bacillati</taxon>
        <taxon>Bacillota</taxon>
        <taxon>Bacilli</taxon>
        <taxon>Lactobacillales</taxon>
        <taxon>Lactobacillaceae</taxon>
        <taxon>Paucilactobacillus</taxon>
    </lineage>
</organism>
<sequence length="62" mass="7244">MPMKTRDFEKLLKQHGFKALRQAGSHKTYYNPDTHKQLVVPIHSREIPKGILNKMMKQAGLR</sequence>
<keyword evidence="4" id="KW-0255">Endonuclease</keyword>
<dbReference type="Pfam" id="PF07927">
    <property type="entry name" value="HicA_toxin"/>
    <property type="match status" value="1"/>
</dbReference>
<evidence type="ECO:0000313" key="9">
    <source>
        <dbReference type="Proteomes" id="UP000031620"/>
    </source>
</evidence>
<name>A0A0A1GWJ2_9LACO</name>
<dbReference type="STRING" id="1291742.LOOC260_106470"/>
<dbReference type="Gene3D" id="3.30.920.30">
    <property type="entry name" value="Hypothetical protein"/>
    <property type="match status" value="1"/>
</dbReference>
<reference evidence="8 9" key="1">
    <citation type="submission" date="2014-11" db="EMBL/GenBank/DDBJ databases">
        <title>Complete genome sequence and analysis of Lactobacillus hokkaidonensis LOOC260T.</title>
        <authorList>
            <person name="Tanizawa Y."/>
            <person name="Tohno M."/>
            <person name="Kaminuma E."/>
            <person name="Nakamura Y."/>
            <person name="Arita M."/>
        </authorList>
    </citation>
    <scope>NUCLEOTIDE SEQUENCE [LARGE SCALE GENOMIC DNA]</scope>
    <source>
        <strain evidence="8 9">LOOC260</strain>
    </source>
</reference>
<dbReference type="Proteomes" id="UP000031620">
    <property type="component" value="Chromosome"/>
</dbReference>
<dbReference type="InterPro" id="IPR038570">
    <property type="entry name" value="HicA_sf"/>
</dbReference>
<keyword evidence="2" id="KW-1277">Toxin-antitoxin system</keyword>
<dbReference type="GO" id="GO:0003729">
    <property type="term" value="F:mRNA binding"/>
    <property type="evidence" value="ECO:0007669"/>
    <property type="project" value="InterPro"/>
</dbReference>